<feature type="transmembrane region" description="Helical" evidence="1">
    <location>
        <begin position="46"/>
        <end position="67"/>
    </location>
</feature>
<reference evidence="2" key="1">
    <citation type="submission" date="2019-12" db="EMBL/GenBank/DDBJ databases">
        <title>An insight into the sialome of adult female Ixodes ricinus ticks feeding for 6 days.</title>
        <authorList>
            <person name="Perner J."/>
            <person name="Ribeiro J.M.C."/>
        </authorList>
    </citation>
    <scope>NUCLEOTIDE SEQUENCE</scope>
    <source>
        <strain evidence="2">Semi-engorged</strain>
        <tissue evidence="2">Salivary glands</tissue>
    </source>
</reference>
<keyword evidence="1" id="KW-0812">Transmembrane</keyword>
<evidence type="ECO:0000256" key="1">
    <source>
        <dbReference type="SAM" id="Phobius"/>
    </source>
</evidence>
<proteinExistence type="predicted"/>
<sequence length="71" mass="8626">MCKLRNLCLQLNLVLLVSRVNNWNLVVGTPYHIKKLPYFPVYKSLFILRNFYWCVLRNSVTYMLFFYKYGP</sequence>
<accession>A0A6B0U3H8</accession>
<keyword evidence="1" id="KW-0472">Membrane</keyword>
<dbReference type="EMBL" id="GIFC01000783">
    <property type="protein sequence ID" value="MXU82866.1"/>
    <property type="molecule type" value="Transcribed_RNA"/>
</dbReference>
<name>A0A6B0U3H8_IXORI</name>
<protein>
    <submittedName>
        <fullName evidence="2">Uncharacterized protein</fullName>
    </submittedName>
</protein>
<evidence type="ECO:0000313" key="2">
    <source>
        <dbReference type="EMBL" id="MXU82866.1"/>
    </source>
</evidence>
<organism evidence="2">
    <name type="scientific">Ixodes ricinus</name>
    <name type="common">Common tick</name>
    <name type="synonym">Acarus ricinus</name>
    <dbReference type="NCBI Taxonomy" id="34613"/>
    <lineage>
        <taxon>Eukaryota</taxon>
        <taxon>Metazoa</taxon>
        <taxon>Ecdysozoa</taxon>
        <taxon>Arthropoda</taxon>
        <taxon>Chelicerata</taxon>
        <taxon>Arachnida</taxon>
        <taxon>Acari</taxon>
        <taxon>Parasitiformes</taxon>
        <taxon>Ixodida</taxon>
        <taxon>Ixodoidea</taxon>
        <taxon>Ixodidae</taxon>
        <taxon>Ixodinae</taxon>
        <taxon>Ixodes</taxon>
    </lineage>
</organism>
<keyword evidence="1" id="KW-1133">Transmembrane helix</keyword>
<dbReference type="AlphaFoldDB" id="A0A6B0U3H8"/>